<evidence type="ECO:0000313" key="4">
    <source>
        <dbReference type="Proteomes" id="UP000826254"/>
    </source>
</evidence>
<evidence type="ECO:0000313" key="3">
    <source>
        <dbReference type="EMBL" id="QZP37094.1"/>
    </source>
</evidence>
<evidence type="ECO:0000256" key="1">
    <source>
        <dbReference type="SAM" id="MobiDB-lite"/>
    </source>
</evidence>
<sequence length="105" mass="11702">MSGLVDSLPDQPLPRSTVDSLTEHPEISFVGPLYGERPQNRDSCHGMVIAINDRLVGLAWKQSGWVVIEQEAYDELANQPKGSDGIPFTLQSEMQEMQNRVAQHL</sequence>
<dbReference type="KEGG" id="hmp:K6T50_12450"/>
<feature type="domain" description="DUF7964" evidence="2">
    <location>
        <begin position="4"/>
        <end position="76"/>
    </location>
</feature>
<protein>
    <recommendedName>
        <fullName evidence="2">DUF7964 domain-containing protein</fullName>
    </recommendedName>
</protein>
<reference evidence="3 4" key="1">
    <citation type="journal article" date="2021" name="Int. J. Syst. Evol. Microbiol.">
        <title>Halobaculum halophilum sp. nov. and Halobaculum salinum sp. nov., isolated from salt lake and saline soil.</title>
        <authorList>
            <person name="Cui H.L."/>
            <person name="Shi X.W."/>
            <person name="Yin X.M."/>
            <person name="Yang X.Y."/>
            <person name="Hou J."/>
            <person name="Zhu L."/>
        </authorList>
    </citation>
    <scope>NUCLEOTIDE SEQUENCE [LARGE SCALE GENOMIC DNA]</scope>
    <source>
        <strain evidence="3 4">NBRC 109044</strain>
    </source>
</reference>
<name>A0A8T8WBG4_9EURY</name>
<feature type="region of interest" description="Disordered" evidence="1">
    <location>
        <begin position="1"/>
        <end position="22"/>
    </location>
</feature>
<dbReference type="AlphaFoldDB" id="A0A8T8WBG4"/>
<gene>
    <name evidence="3" type="ORF">K6T50_12450</name>
</gene>
<dbReference type="RefSeq" id="WP_222606909.1">
    <property type="nucleotide sequence ID" value="NZ_CP081958.1"/>
</dbReference>
<proteinExistence type="predicted"/>
<dbReference type="Pfam" id="PF25912">
    <property type="entry name" value="DUF7964"/>
    <property type="match status" value="1"/>
</dbReference>
<dbReference type="GeneID" id="67178966"/>
<organism evidence="3 4">
    <name type="scientific">Halobaculum magnesiiphilum</name>
    <dbReference type="NCBI Taxonomy" id="1017351"/>
    <lineage>
        <taxon>Archaea</taxon>
        <taxon>Methanobacteriati</taxon>
        <taxon>Methanobacteriota</taxon>
        <taxon>Stenosarchaea group</taxon>
        <taxon>Halobacteria</taxon>
        <taxon>Halobacteriales</taxon>
        <taxon>Haloferacaceae</taxon>
        <taxon>Halobaculum</taxon>
    </lineage>
</organism>
<keyword evidence="4" id="KW-1185">Reference proteome</keyword>
<dbReference type="EMBL" id="CP081958">
    <property type="protein sequence ID" value="QZP37094.1"/>
    <property type="molecule type" value="Genomic_DNA"/>
</dbReference>
<evidence type="ECO:0000259" key="2">
    <source>
        <dbReference type="Pfam" id="PF25912"/>
    </source>
</evidence>
<dbReference type="Proteomes" id="UP000826254">
    <property type="component" value="Chromosome"/>
</dbReference>
<dbReference type="InterPro" id="IPR058270">
    <property type="entry name" value="DUF7964"/>
</dbReference>
<accession>A0A8T8WBG4</accession>